<dbReference type="CDD" id="cd01949">
    <property type="entry name" value="GGDEF"/>
    <property type="match status" value="1"/>
</dbReference>
<dbReference type="RefSeq" id="WP_251804665.1">
    <property type="nucleotide sequence ID" value="NZ_JAMQOL010000088.1"/>
</dbReference>
<dbReference type="PANTHER" id="PTHR45138:SF9">
    <property type="entry name" value="DIGUANYLATE CYCLASE DGCM-RELATED"/>
    <property type="match status" value="1"/>
</dbReference>
<feature type="region of interest" description="Disordered" evidence="1">
    <location>
        <begin position="165"/>
        <end position="189"/>
    </location>
</feature>
<evidence type="ECO:0000256" key="1">
    <source>
        <dbReference type="SAM" id="MobiDB-lite"/>
    </source>
</evidence>
<dbReference type="InterPro" id="IPR000160">
    <property type="entry name" value="GGDEF_dom"/>
</dbReference>
<dbReference type="NCBIfam" id="TIGR00254">
    <property type="entry name" value="GGDEF"/>
    <property type="match status" value="1"/>
</dbReference>
<evidence type="ECO:0000259" key="2">
    <source>
        <dbReference type="PROSITE" id="PS50887"/>
    </source>
</evidence>
<feature type="compositionally biased region" description="Low complexity" evidence="1">
    <location>
        <begin position="166"/>
        <end position="189"/>
    </location>
</feature>
<protein>
    <submittedName>
        <fullName evidence="3">GGDEF domain-containing protein</fullName>
    </submittedName>
</protein>
<dbReference type="InterPro" id="IPR043128">
    <property type="entry name" value="Rev_trsase/Diguanyl_cyclase"/>
</dbReference>
<keyword evidence="4" id="KW-1185">Reference proteome</keyword>
<dbReference type="InterPro" id="IPR050469">
    <property type="entry name" value="Diguanylate_Cyclase"/>
</dbReference>
<feature type="domain" description="GGDEF" evidence="2">
    <location>
        <begin position="82"/>
        <end position="189"/>
    </location>
</feature>
<dbReference type="Proteomes" id="UP001523216">
    <property type="component" value="Unassembled WGS sequence"/>
</dbReference>
<dbReference type="PANTHER" id="PTHR45138">
    <property type="entry name" value="REGULATORY COMPONENTS OF SENSORY TRANSDUCTION SYSTEM"/>
    <property type="match status" value="1"/>
</dbReference>
<evidence type="ECO:0000313" key="3">
    <source>
        <dbReference type="EMBL" id="MCM4084929.1"/>
    </source>
</evidence>
<dbReference type="PROSITE" id="PS50887">
    <property type="entry name" value="GGDEF"/>
    <property type="match status" value="1"/>
</dbReference>
<dbReference type="SUPFAM" id="SSF55781">
    <property type="entry name" value="GAF domain-like"/>
    <property type="match status" value="1"/>
</dbReference>
<dbReference type="SMART" id="SM00267">
    <property type="entry name" value="GGDEF"/>
    <property type="match status" value="1"/>
</dbReference>
<organism evidence="3 4">
    <name type="scientific">Paractinoplanes hotanensis</name>
    <dbReference type="NCBI Taxonomy" id="2906497"/>
    <lineage>
        <taxon>Bacteria</taxon>
        <taxon>Bacillati</taxon>
        <taxon>Actinomycetota</taxon>
        <taxon>Actinomycetes</taxon>
        <taxon>Micromonosporales</taxon>
        <taxon>Micromonosporaceae</taxon>
        <taxon>Paractinoplanes</taxon>
    </lineage>
</organism>
<evidence type="ECO:0000313" key="4">
    <source>
        <dbReference type="Proteomes" id="UP001523216"/>
    </source>
</evidence>
<comment type="caution">
    <text evidence="3">The sequence shown here is derived from an EMBL/GenBank/DDBJ whole genome shotgun (WGS) entry which is preliminary data.</text>
</comment>
<name>A0ABT0YFX0_9ACTN</name>
<proteinExistence type="predicted"/>
<dbReference type="Gene3D" id="3.30.70.270">
    <property type="match status" value="1"/>
</dbReference>
<dbReference type="EMBL" id="JAMQOL010000088">
    <property type="protein sequence ID" value="MCM4084929.1"/>
    <property type="molecule type" value="Genomic_DNA"/>
</dbReference>
<sequence length="189" mass="20482">MKMRDEDHGLVVAVRHSGSFSNTELRVAAAFAGQGATAMDNAQLFRRTQELATRDGLTGLFNRRHFHELGDRQVRTELREERMAAAIMLDIDHFKNVNDTYGHAIGDEVIRAVVARITSVLRDTDLIGRYGGEEFAVLLAETSEAGMPSSAERIRAMAANTPIDTAAARFPSPSASAPHAAPASTSQSC</sequence>
<dbReference type="SUPFAM" id="SSF55073">
    <property type="entry name" value="Nucleotide cyclase"/>
    <property type="match status" value="1"/>
</dbReference>
<dbReference type="Pfam" id="PF00990">
    <property type="entry name" value="GGDEF"/>
    <property type="match status" value="1"/>
</dbReference>
<dbReference type="Gene3D" id="3.30.450.40">
    <property type="match status" value="1"/>
</dbReference>
<reference evidence="3 4" key="1">
    <citation type="submission" date="2022-06" db="EMBL/GenBank/DDBJ databases">
        <title>Actinoplanes abujensis sp. nov., isolated from Nigerian arid soil.</title>
        <authorList>
            <person name="Ding P."/>
        </authorList>
    </citation>
    <scope>NUCLEOTIDE SEQUENCE [LARGE SCALE GENOMIC DNA]</scope>
    <source>
        <strain evidence="4">TRM88002</strain>
    </source>
</reference>
<dbReference type="InterPro" id="IPR029787">
    <property type="entry name" value="Nucleotide_cyclase"/>
</dbReference>
<dbReference type="InterPro" id="IPR029016">
    <property type="entry name" value="GAF-like_dom_sf"/>
</dbReference>
<gene>
    <name evidence="3" type="ORF">LXN57_46115</name>
</gene>
<accession>A0ABT0YFX0</accession>